<accession>A0ABU2B4W5</accession>
<comment type="caution">
    <text evidence="1">The sequence shown here is derived from an EMBL/GenBank/DDBJ whole genome shotgun (WGS) entry which is preliminary data.</text>
</comment>
<dbReference type="Pfam" id="PF09966">
    <property type="entry name" value="DUF2200"/>
    <property type="match status" value="1"/>
</dbReference>
<reference evidence="1 2" key="1">
    <citation type="submission" date="2023-07" db="EMBL/GenBank/DDBJ databases">
        <title>Sequencing the genomes of 1000 actinobacteria strains.</title>
        <authorList>
            <person name="Klenk H.-P."/>
        </authorList>
    </citation>
    <scope>NUCLEOTIDE SEQUENCE [LARGE SCALE GENOMIC DNA]</scope>
    <source>
        <strain evidence="1 2">DSM 44508</strain>
    </source>
</reference>
<sequence length="113" mass="12526">MPVSAVYPHYKTKVERKGVDPAVVDACICWLTGYSPDQLHELLDADTNFTEFFSAAPHINPARDLIGGSICGVKIPEIDDPLMKLIRQLDKLIDDAAKGKYEKMQTKLGLNPL</sequence>
<dbReference type="EMBL" id="JAVDYF010000001">
    <property type="protein sequence ID" value="MDR7353643.1"/>
    <property type="molecule type" value="Genomic_DNA"/>
</dbReference>
<gene>
    <name evidence="1" type="ORF">J2S37_000181</name>
</gene>
<dbReference type="InterPro" id="IPR014580">
    <property type="entry name" value="UCP033199"/>
</dbReference>
<dbReference type="Gene3D" id="1.10.8.290">
    <property type="entry name" value="uncharacterized protein sp1917 domain"/>
    <property type="match status" value="1"/>
</dbReference>
<dbReference type="InterPro" id="IPR023204">
    <property type="entry name" value="SP1917_dom_sf"/>
</dbReference>
<evidence type="ECO:0000313" key="2">
    <source>
        <dbReference type="Proteomes" id="UP001183619"/>
    </source>
</evidence>
<keyword evidence="2" id="KW-1185">Reference proteome</keyword>
<dbReference type="Proteomes" id="UP001183619">
    <property type="component" value="Unassembled WGS sequence"/>
</dbReference>
<proteinExistence type="predicted"/>
<evidence type="ECO:0008006" key="3">
    <source>
        <dbReference type="Google" id="ProtNLM"/>
    </source>
</evidence>
<organism evidence="1 2">
    <name type="scientific">Corynebacterium felinum</name>
    <dbReference type="NCBI Taxonomy" id="131318"/>
    <lineage>
        <taxon>Bacteria</taxon>
        <taxon>Bacillati</taxon>
        <taxon>Actinomycetota</taxon>
        <taxon>Actinomycetes</taxon>
        <taxon>Mycobacteriales</taxon>
        <taxon>Corynebacteriaceae</taxon>
        <taxon>Corynebacterium</taxon>
    </lineage>
</organism>
<name>A0ABU2B4W5_9CORY</name>
<evidence type="ECO:0000313" key="1">
    <source>
        <dbReference type="EMBL" id="MDR7353643.1"/>
    </source>
</evidence>
<protein>
    <recommendedName>
        <fullName evidence="3">DUF2200 domain-containing protein</fullName>
    </recommendedName>
</protein>